<comment type="caution">
    <text evidence="2">The sequence shown here is derived from an EMBL/GenBank/DDBJ whole genome shotgun (WGS) entry which is preliminary data.</text>
</comment>
<keyword evidence="3" id="KW-1185">Reference proteome</keyword>
<dbReference type="PANTHER" id="PTHR47853">
    <property type="entry name" value="EXPRESSED PROTEIN"/>
    <property type="match status" value="1"/>
</dbReference>
<proteinExistence type="predicted"/>
<dbReference type="PANTHER" id="PTHR47853:SF1">
    <property type="entry name" value="EXPRESSED PROTEIN"/>
    <property type="match status" value="1"/>
</dbReference>
<organism evidence="2 3">
    <name type="scientific">Dichanthelium oligosanthes</name>
    <dbReference type="NCBI Taxonomy" id="888268"/>
    <lineage>
        <taxon>Eukaryota</taxon>
        <taxon>Viridiplantae</taxon>
        <taxon>Streptophyta</taxon>
        <taxon>Embryophyta</taxon>
        <taxon>Tracheophyta</taxon>
        <taxon>Spermatophyta</taxon>
        <taxon>Magnoliopsida</taxon>
        <taxon>Liliopsida</taxon>
        <taxon>Poales</taxon>
        <taxon>Poaceae</taxon>
        <taxon>PACMAD clade</taxon>
        <taxon>Panicoideae</taxon>
        <taxon>Panicodae</taxon>
        <taxon>Paniceae</taxon>
        <taxon>Dichantheliinae</taxon>
        <taxon>Dichanthelium</taxon>
    </lineage>
</organism>
<evidence type="ECO:0000313" key="2">
    <source>
        <dbReference type="EMBL" id="OEL16788.1"/>
    </source>
</evidence>
<evidence type="ECO:0000313" key="3">
    <source>
        <dbReference type="Proteomes" id="UP000095767"/>
    </source>
</evidence>
<dbReference type="AlphaFoldDB" id="A0A1E5UVE8"/>
<accession>A0A1E5UVE8</accession>
<gene>
    <name evidence="2" type="ORF">BAE44_0022188</name>
</gene>
<dbReference type="EMBL" id="LWDX02061941">
    <property type="protein sequence ID" value="OEL16788.1"/>
    <property type="molecule type" value="Genomic_DNA"/>
</dbReference>
<reference evidence="2 3" key="1">
    <citation type="submission" date="2016-09" db="EMBL/GenBank/DDBJ databases">
        <title>The draft genome of Dichanthelium oligosanthes: A C3 panicoid grass species.</title>
        <authorList>
            <person name="Studer A.J."/>
            <person name="Schnable J.C."/>
            <person name="Brutnell T.P."/>
        </authorList>
    </citation>
    <scope>NUCLEOTIDE SEQUENCE [LARGE SCALE GENOMIC DNA]</scope>
    <source>
        <strain evidence="3">cv. Kellogg 1175</strain>
        <tissue evidence="2">Leaf</tissue>
    </source>
</reference>
<feature type="compositionally biased region" description="Basic and acidic residues" evidence="1">
    <location>
        <begin position="102"/>
        <end position="127"/>
    </location>
</feature>
<dbReference type="OrthoDB" id="1916211at2759"/>
<feature type="compositionally biased region" description="Polar residues" evidence="1">
    <location>
        <begin position="67"/>
        <end position="76"/>
    </location>
</feature>
<dbReference type="STRING" id="888268.A0A1E5UVE8"/>
<protein>
    <submittedName>
        <fullName evidence="2">Uncharacterized protein</fullName>
    </submittedName>
</protein>
<sequence length="176" mass="19264">MDVLDGLSSSPPPPPKHDTARAAASDAKPRKEAKILEAQPCPLPRKTTVVCSRRVTMAKSYAPSSAPIASTRNAKPSANMGAPTVVPAQQPKKTPPVVVSVADEKTKMEATKRKLHDRYQEIEDAKRQRTIQVIKPPRPPPGQRQRNAHPAVRERGPARCAAERVFVKSCSLRMRV</sequence>
<evidence type="ECO:0000256" key="1">
    <source>
        <dbReference type="SAM" id="MobiDB-lite"/>
    </source>
</evidence>
<dbReference type="Proteomes" id="UP000095767">
    <property type="component" value="Unassembled WGS sequence"/>
</dbReference>
<feature type="region of interest" description="Disordered" evidence="1">
    <location>
        <begin position="1"/>
        <end position="40"/>
    </location>
</feature>
<feature type="region of interest" description="Disordered" evidence="1">
    <location>
        <begin position="61"/>
        <end position="157"/>
    </location>
</feature>
<name>A0A1E5UVE8_9POAL</name>